<sequence length="264" mass="30414">MRDSKQALLSYINCSFRDDLYYVLALNLLKMGEDIKNLTIDKVAQSCFVSPSTVSRFCRNLGFSNFIEFKEGFDQHTIITNYSKSFLNNIQENPKEAALAHWSDINSLTENQIQSLDLVKVDHILSKIHEKENVVFLGNQFLHFYGSYFQQNLQYFNKTTYSFFQDVDQVSFLTKTTAPTYVIIFSLGGTYLNNNSQMVDVLRKDNIETIVFTQNEHSALINFCDDAFVLEGNNTNDIGKYSLLFLIDMMVMRYGLLYSNPTLA</sequence>
<gene>
    <name evidence="2" type="ORF">H9L01_07075</name>
</gene>
<dbReference type="InterPro" id="IPR046348">
    <property type="entry name" value="SIS_dom_sf"/>
</dbReference>
<dbReference type="GO" id="GO:0097367">
    <property type="term" value="F:carbohydrate derivative binding"/>
    <property type="evidence" value="ECO:0007669"/>
    <property type="project" value="InterPro"/>
</dbReference>
<dbReference type="RefSeq" id="WP_187533263.1">
    <property type="nucleotide sequence ID" value="NZ_CBCSHU010000011.1"/>
</dbReference>
<dbReference type="Pfam" id="PF01418">
    <property type="entry name" value="HTH_6"/>
    <property type="match status" value="1"/>
</dbReference>
<dbReference type="Gene3D" id="3.40.50.10490">
    <property type="entry name" value="Glucose-6-phosphate isomerase like protein, domain 1"/>
    <property type="match status" value="1"/>
</dbReference>
<evidence type="ECO:0000259" key="1">
    <source>
        <dbReference type="Pfam" id="PF01418"/>
    </source>
</evidence>
<name>A0A7G9RX06_9FIRM</name>
<dbReference type="GO" id="GO:0003677">
    <property type="term" value="F:DNA binding"/>
    <property type="evidence" value="ECO:0007669"/>
    <property type="project" value="InterPro"/>
</dbReference>
<dbReference type="AlphaFoldDB" id="A0A7G9RX06"/>
<accession>A0A7G9RX06</accession>
<dbReference type="InterPro" id="IPR047640">
    <property type="entry name" value="RpiR-like"/>
</dbReference>
<dbReference type="InterPro" id="IPR036388">
    <property type="entry name" value="WH-like_DNA-bd_sf"/>
</dbReference>
<reference evidence="2 3" key="1">
    <citation type="submission" date="2020-08" db="EMBL/GenBank/DDBJ databases">
        <title>Genome sequence of Erysipelothrix inopinata DSM 15511T.</title>
        <authorList>
            <person name="Hyun D.-W."/>
            <person name="Bae J.-W."/>
        </authorList>
    </citation>
    <scope>NUCLEOTIDE SEQUENCE [LARGE SCALE GENOMIC DNA]</scope>
    <source>
        <strain evidence="2 3">DSM 15511</strain>
    </source>
</reference>
<protein>
    <submittedName>
        <fullName evidence="2">MurR/RpiR family transcriptional regulator</fullName>
    </submittedName>
</protein>
<feature type="domain" description="HTH rpiR-type" evidence="1">
    <location>
        <begin position="28"/>
        <end position="70"/>
    </location>
</feature>
<dbReference type="Proteomes" id="UP000515928">
    <property type="component" value="Chromosome"/>
</dbReference>
<evidence type="ECO:0000313" key="3">
    <source>
        <dbReference type="Proteomes" id="UP000515928"/>
    </source>
</evidence>
<dbReference type="EMBL" id="CP060715">
    <property type="protein sequence ID" value="QNN60131.1"/>
    <property type="molecule type" value="Genomic_DNA"/>
</dbReference>
<keyword evidence="3" id="KW-1185">Reference proteome</keyword>
<dbReference type="SUPFAM" id="SSF53697">
    <property type="entry name" value="SIS domain"/>
    <property type="match status" value="1"/>
</dbReference>
<dbReference type="InterPro" id="IPR000281">
    <property type="entry name" value="HTH_RpiR"/>
</dbReference>
<dbReference type="SUPFAM" id="SSF46689">
    <property type="entry name" value="Homeodomain-like"/>
    <property type="match status" value="1"/>
</dbReference>
<dbReference type="KEGG" id="eio:H9L01_07075"/>
<evidence type="ECO:0000313" key="2">
    <source>
        <dbReference type="EMBL" id="QNN60131.1"/>
    </source>
</evidence>
<dbReference type="Gene3D" id="1.10.10.10">
    <property type="entry name" value="Winged helix-like DNA-binding domain superfamily/Winged helix DNA-binding domain"/>
    <property type="match status" value="1"/>
</dbReference>
<dbReference type="GO" id="GO:0003700">
    <property type="term" value="F:DNA-binding transcription factor activity"/>
    <property type="evidence" value="ECO:0007669"/>
    <property type="project" value="InterPro"/>
</dbReference>
<organism evidence="2 3">
    <name type="scientific">Erysipelothrix inopinata</name>
    <dbReference type="NCBI Taxonomy" id="225084"/>
    <lineage>
        <taxon>Bacteria</taxon>
        <taxon>Bacillati</taxon>
        <taxon>Bacillota</taxon>
        <taxon>Erysipelotrichia</taxon>
        <taxon>Erysipelotrichales</taxon>
        <taxon>Erysipelotrichaceae</taxon>
        <taxon>Erysipelothrix</taxon>
    </lineage>
</organism>
<dbReference type="PANTHER" id="PTHR30514">
    <property type="entry name" value="GLUCOKINASE"/>
    <property type="match status" value="1"/>
</dbReference>
<dbReference type="PANTHER" id="PTHR30514:SF1">
    <property type="entry name" value="HTH-TYPE TRANSCRIPTIONAL REGULATOR HEXR-RELATED"/>
    <property type="match status" value="1"/>
</dbReference>
<proteinExistence type="predicted"/>
<dbReference type="GO" id="GO:1901135">
    <property type="term" value="P:carbohydrate derivative metabolic process"/>
    <property type="evidence" value="ECO:0007669"/>
    <property type="project" value="InterPro"/>
</dbReference>
<dbReference type="InterPro" id="IPR009057">
    <property type="entry name" value="Homeodomain-like_sf"/>
</dbReference>